<evidence type="ECO:0000256" key="5">
    <source>
        <dbReference type="ARBA" id="ARBA00022839"/>
    </source>
</evidence>
<dbReference type="InterPro" id="IPR011108">
    <property type="entry name" value="RMMBL"/>
</dbReference>
<keyword evidence="6" id="KW-0694">RNA-binding</keyword>
<dbReference type="RefSeq" id="WP_173950494.1">
    <property type="nucleotide sequence ID" value="NZ_CP102845.1"/>
</dbReference>
<dbReference type="InterPro" id="IPR001279">
    <property type="entry name" value="Metallo-B-lactamas"/>
</dbReference>
<dbReference type="Pfam" id="PF07521">
    <property type="entry name" value="RMMBL"/>
    <property type="match status" value="1"/>
</dbReference>
<evidence type="ECO:0000256" key="4">
    <source>
        <dbReference type="ARBA" id="ARBA00022833"/>
    </source>
</evidence>
<keyword evidence="9" id="KW-1185">Reference proteome</keyword>
<sequence>MASHQDELVFLPLGGLGEIGMNAALYGFGPEDDRQWILVDCGMGFGGEENLPGIDVVYPDLRFIEEERHNLLGIFITHAHEDHIGALVEMWPRLRAPVYATRFAIGLLETRRLSEADAPKVDLNEIVPGQRLKLGAFEIEYVPVAHSIPESNALAIRTPHGLVVHTGDWKLDNTPYLGSLTSEEAFRALGDEGVLALVCDSTNVVRDGTSPSESDVSRNLAQLIKDAPHRVAVTTFASNVARIRSVAEAARECGREVVVVGRAMDRVVEVAKECGFLDDLPEFRSAENFGYMPRDKIVAVLTGSQGEPRAALARIAQDEHPDIALSAGDRVIFSSRAIPGNEKAVGSIINSLIEQGIEVITDRTELVHVSGHPRRGELAQMYQWTRPRIAIPAHGEPLHLSEHAKFARAQGVQEVVRAKNGALVRLSPGPAEIVDNVPAGRLYRDGNIVIGAGERALPERRKLAFAGIVTVAIAIDDRGDLVGDPVIDAMGIPDKNRQGRDLTDIIADTVADLLDGLSKAKRRDPEAVENAVHRAVRAAVNQEWGKKPACHVLVIEA</sequence>
<dbReference type="PANTHER" id="PTHR43694">
    <property type="entry name" value="RIBONUCLEASE J"/>
    <property type="match status" value="1"/>
</dbReference>
<dbReference type="Pfam" id="PF12706">
    <property type="entry name" value="Lactamase_B_2"/>
    <property type="match status" value="1"/>
</dbReference>
<dbReference type="Pfam" id="PF17770">
    <property type="entry name" value="RNase_J_C"/>
    <property type="match status" value="1"/>
</dbReference>
<dbReference type="InterPro" id="IPR041636">
    <property type="entry name" value="RNase_J_C"/>
</dbReference>
<evidence type="ECO:0000313" key="9">
    <source>
        <dbReference type="Proteomes" id="UP001017257"/>
    </source>
</evidence>
<evidence type="ECO:0000256" key="3">
    <source>
        <dbReference type="ARBA" id="ARBA00022801"/>
    </source>
</evidence>
<proteinExistence type="predicted"/>
<dbReference type="SMART" id="SM00849">
    <property type="entry name" value="Lactamase_B"/>
    <property type="match status" value="1"/>
</dbReference>
<dbReference type="EMBL" id="CP102845">
    <property type="protein sequence ID" value="UVF17421.1"/>
    <property type="molecule type" value="Genomic_DNA"/>
</dbReference>
<dbReference type="InterPro" id="IPR042173">
    <property type="entry name" value="RNase_J_2"/>
</dbReference>
<dbReference type="InterPro" id="IPR055132">
    <property type="entry name" value="RNase_J_b_CASP"/>
</dbReference>
<keyword evidence="3" id="KW-0378">Hydrolase</keyword>
<dbReference type="Gene3D" id="3.60.15.10">
    <property type="entry name" value="Ribonuclease Z/Hydroxyacylglutathione hydrolase-like"/>
    <property type="match status" value="1"/>
</dbReference>
<keyword evidence="5" id="KW-0269">Exonuclease</keyword>
<accession>A0ABY5RM27</accession>
<evidence type="ECO:0000256" key="2">
    <source>
        <dbReference type="ARBA" id="ARBA00022723"/>
    </source>
</evidence>
<gene>
    <name evidence="8" type="ORF">HPT29_012740</name>
</gene>
<dbReference type="Gene3D" id="3.10.20.580">
    <property type="match status" value="1"/>
</dbReference>
<evidence type="ECO:0000256" key="1">
    <source>
        <dbReference type="ARBA" id="ARBA00022722"/>
    </source>
</evidence>
<reference evidence="8" key="1">
    <citation type="submission" date="2022-08" db="EMBL/GenBank/DDBJ databases">
        <title>Microvirga terrae sp. nov., isolated from soil.</title>
        <authorList>
            <person name="Kim K.H."/>
            <person name="Seo Y.L."/>
            <person name="Kim J.M."/>
            <person name="Lee J.K."/>
            <person name="Han D.M."/>
            <person name="Jeon C.O."/>
        </authorList>
    </citation>
    <scope>NUCLEOTIDE SEQUENCE</scope>
    <source>
        <strain evidence="8">R24</strain>
    </source>
</reference>
<evidence type="ECO:0000259" key="7">
    <source>
        <dbReference type="SMART" id="SM00849"/>
    </source>
</evidence>
<name>A0ABY5RM27_9HYPH</name>
<feature type="domain" description="Metallo-beta-lactamase" evidence="7">
    <location>
        <begin position="20"/>
        <end position="220"/>
    </location>
</feature>
<protein>
    <submittedName>
        <fullName evidence="8">Ribonuclease J</fullName>
    </submittedName>
</protein>
<keyword evidence="4" id="KW-0862">Zinc</keyword>
<keyword evidence="2" id="KW-0479">Metal-binding</keyword>
<dbReference type="PANTHER" id="PTHR43694:SF1">
    <property type="entry name" value="RIBONUCLEASE J"/>
    <property type="match status" value="1"/>
</dbReference>
<dbReference type="CDD" id="cd07714">
    <property type="entry name" value="RNaseJ_MBL-fold"/>
    <property type="match status" value="1"/>
</dbReference>
<evidence type="ECO:0000256" key="6">
    <source>
        <dbReference type="ARBA" id="ARBA00022884"/>
    </source>
</evidence>
<keyword evidence="1" id="KW-0540">Nuclease</keyword>
<evidence type="ECO:0000313" key="8">
    <source>
        <dbReference type="EMBL" id="UVF17421.1"/>
    </source>
</evidence>
<dbReference type="Pfam" id="PF22505">
    <property type="entry name" value="RNase_J_b_CASP"/>
    <property type="match status" value="1"/>
</dbReference>
<dbReference type="Proteomes" id="UP001017257">
    <property type="component" value="Chromosome"/>
</dbReference>
<dbReference type="InterPro" id="IPR036866">
    <property type="entry name" value="RibonucZ/Hydroxyglut_hydro"/>
</dbReference>
<dbReference type="Gene3D" id="3.40.50.10710">
    <property type="entry name" value="Metallo-hydrolase/oxidoreductase"/>
    <property type="match status" value="1"/>
</dbReference>
<dbReference type="SUPFAM" id="SSF56281">
    <property type="entry name" value="Metallo-hydrolase/oxidoreductase"/>
    <property type="match status" value="1"/>
</dbReference>
<organism evidence="8 9">
    <name type="scientific">Microvirga terrae</name>
    <dbReference type="NCBI Taxonomy" id="2740529"/>
    <lineage>
        <taxon>Bacteria</taxon>
        <taxon>Pseudomonadati</taxon>
        <taxon>Pseudomonadota</taxon>
        <taxon>Alphaproteobacteria</taxon>
        <taxon>Hyphomicrobiales</taxon>
        <taxon>Methylobacteriaceae</taxon>
        <taxon>Microvirga</taxon>
    </lineage>
</organism>